<gene>
    <name evidence="1" type="ORF">CEV32_2408</name>
</gene>
<evidence type="ECO:0000313" key="1">
    <source>
        <dbReference type="EMBL" id="OYR09971.1"/>
    </source>
</evidence>
<evidence type="ECO:0000313" key="2">
    <source>
        <dbReference type="Proteomes" id="UP000216345"/>
    </source>
</evidence>
<dbReference type="Proteomes" id="UP000216345">
    <property type="component" value="Unassembled WGS sequence"/>
</dbReference>
<organism evidence="1 2">
    <name type="scientific">Brucella rhizosphaerae</name>
    <dbReference type="NCBI Taxonomy" id="571254"/>
    <lineage>
        <taxon>Bacteria</taxon>
        <taxon>Pseudomonadati</taxon>
        <taxon>Pseudomonadota</taxon>
        <taxon>Alphaproteobacteria</taxon>
        <taxon>Hyphomicrobiales</taxon>
        <taxon>Brucellaceae</taxon>
        <taxon>Brucella/Ochrobactrum group</taxon>
        <taxon>Brucella</taxon>
    </lineage>
</organism>
<sequence>MLTSKEANDFCRNLGIAIMGDRVRLPCVLRSSAQSVEQHERWVASATS</sequence>
<comment type="caution">
    <text evidence="1">The sequence shown here is derived from an EMBL/GenBank/DDBJ whole genome shotgun (WGS) entry which is preliminary data.</text>
</comment>
<accession>A0A256F6D2</accession>
<proteinExistence type="predicted"/>
<protein>
    <submittedName>
        <fullName evidence="1">Uncharacterized protein</fullName>
    </submittedName>
</protein>
<name>A0A256F6D2_9HYPH</name>
<reference evidence="1 2" key="1">
    <citation type="submission" date="2017-07" db="EMBL/GenBank/DDBJ databases">
        <title>Phylogenetic study on the rhizospheric bacterium Ochrobactrum sp. A44.</title>
        <authorList>
            <person name="Krzyzanowska D.M."/>
            <person name="Ossowicki A."/>
            <person name="Rajewska M."/>
            <person name="Maciag T."/>
            <person name="Kaczynski Z."/>
            <person name="Czerwicka M."/>
            <person name="Jafra S."/>
        </authorList>
    </citation>
    <scope>NUCLEOTIDE SEQUENCE [LARGE SCALE GENOMIC DNA]</scope>
    <source>
        <strain evidence="1 2">PR17</strain>
    </source>
</reference>
<dbReference type="AlphaFoldDB" id="A0A256F6D2"/>
<keyword evidence="2" id="KW-1185">Reference proteome</keyword>
<dbReference type="EMBL" id="NNRK01000034">
    <property type="protein sequence ID" value="OYR09971.1"/>
    <property type="molecule type" value="Genomic_DNA"/>
</dbReference>